<gene>
    <name evidence="2" type="ORF">KY290_025300</name>
</gene>
<feature type="compositionally biased region" description="Low complexity" evidence="1">
    <location>
        <begin position="87"/>
        <end position="99"/>
    </location>
</feature>
<evidence type="ECO:0000256" key="1">
    <source>
        <dbReference type="SAM" id="MobiDB-lite"/>
    </source>
</evidence>
<dbReference type="Proteomes" id="UP000826656">
    <property type="component" value="Unassembled WGS sequence"/>
</dbReference>
<dbReference type="EMBL" id="JAIVGD010000018">
    <property type="protein sequence ID" value="KAH0755030.1"/>
    <property type="molecule type" value="Genomic_DNA"/>
</dbReference>
<accession>A0ABQ7UT76</accession>
<sequence length="117" mass="12761">MQMNFATIDHDVDVPVVEVGKQKGSEENVAKKDDTSIKEHAMEESTGLLPTTHYSDPSKNVIFHDKKVDDGSDTIQQDVEKHASNPVVVDTSDSTTSDSISFRTEAAKDAPVYGLPN</sequence>
<proteinExistence type="predicted"/>
<keyword evidence="3" id="KW-1185">Reference proteome</keyword>
<reference evidence="2 3" key="1">
    <citation type="journal article" date="2021" name="bioRxiv">
        <title>Chromosome-scale and haplotype-resolved genome assembly of a tetraploid potato cultivar.</title>
        <authorList>
            <person name="Sun H."/>
            <person name="Jiao W.-B."/>
            <person name="Krause K."/>
            <person name="Campoy J.A."/>
            <person name="Goel M."/>
            <person name="Folz-Donahue K."/>
            <person name="Kukat C."/>
            <person name="Huettel B."/>
            <person name="Schneeberger K."/>
        </authorList>
    </citation>
    <scope>NUCLEOTIDE SEQUENCE [LARGE SCALE GENOMIC DNA]</scope>
    <source>
        <strain evidence="2">SolTubOtavaFocal</strain>
        <tissue evidence="2">Leaves</tissue>
    </source>
</reference>
<evidence type="ECO:0000313" key="3">
    <source>
        <dbReference type="Proteomes" id="UP000826656"/>
    </source>
</evidence>
<organism evidence="2 3">
    <name type="scientific">Solanum tuberosum</name>
    <name type="common">Potato</name>
    <dbReference type="NCBI Taxonomy" id="4113"/>
    <lineage>
        <taxon>Eukaryota</taxon>
        <taxon>Viridiplantae</taxon>
        <taxon>Streptophyta</taxon>
        <taxon>Embryophyta</taxon>
        <taxon>Tracheophyta</taxon>
        <taxon>Spermatophyta</taxon>
        <taxon>Magnoliopsida</taxon>
        <taxon>eudicotyledons</taxon>
        <taxon>Gunneridae</taxon>
        <taxon>Pentapetalae</taxon>
        <taxon>asterids</taxon>
        <taxon>lamiids</taxon>
        <taxon>Solanales</taxon>
        <taxon>Solanaceae</taxon>
        <taxon>Solanoideae</taxon>
        <taxon>Solaneae</taxon>
        <taxon>Solanum</taxon>
    </lineage>
</organism>
<name>A0ABQ7UT76_SOLTU</name>
<evidence type="ECO:0000313" key="2">
    <source>
        <dbReference type="EMBL" id="KAH0755030.1"/>
    </source>
</evidence>
<protein>
    <submittedName>
        <fullName evidence="2">Uncharacterized protein</fullName>
    </submittedName>
</protein>
<comment type="caution">
    <text evidence="2">The sequence shown here is derived from an EMBL/GenBank/DDBJ whole genome shotgun (WGS) entry which is preliminary data.</text>
</comment>
<feature type="region of interest" description="Disordered" evidence="1">
    <location>
        <begin position="79"/>
        <end position="103"/>
    </location>
</feature>